<feature type="signal peptide" evidence="2">
    <location>
        <begin position="1"/>
        <end position="19"/>
    </location>
</feature>
<evidence type="ECO:0000313" key="4">
    <source>
        <dbReference type="Proteomes" id="UP000052978"/>
    </source>
</evidence>
<dbReference type="AlphaFoldDB" id="S7N4Z5"/>
<protein>
    <submittedName>
        <fullName evidence="3">Pulmonary surfactant-associated protein D</fullName>
    </submittedName>
</protein>
<organism evidence="3 4">
    <name type="scientific">Myotis brandtii</name>
    <name type="common">Brandt's bat</name>
    <dbReference type="NCBI Taxonomy" id="109478"/>
    <lineage>
        <taxon>Eukaryota</taxon>
        <taxon>Metazoa</taxon>
        <taxon>Chordata</taxon>
        <taxon>Craniata</taxon>
        <taxon>Vertebrata</taxon>
        <taxon>Euteleostomi</taxon>
        <taxon>Mammalia</taxon>
        <taxon>Eutheria</taxon>
        <taxon>Laurasiatheria</taxon>
        <taxon>Chiroptera</taxon>
        <taxon>Yangochiroptera</taxon>
        <taxon>Vespertilionidae</taxon>
        <taxon>Myotis</taxon>
    </lineage>
</organism>
<sequence>MLLLLSVVVLLTQPPRPWGAEVKSLSKKPLIDDCTLVKCSPVENGLPGRDGQNGKDGRLCKKGNPGRAGTMGLSWWAWVGTGIVTNSATLDVLPWKPWKWKPTSLGRSPLDIQST</sequence>
<dbReference type="Proteomes" id="UP000052978">
    <property type="component" value="Unassembled WGS sequence"/>
</dbReference>
<proteinExistence type="predicted"/>
<feature type="region of interest" description="Disordered" evidence="1">
    <location>
        <begin position="45"/>
        <end position="64"/>
    </location>
</feature>
<evidence type="ECO:0000256" key="1">
    <source>
        <dbReference type="SAM" id="MobiDB-lite"/>
    </source>
</evidence>
<evidence type="ECO:0000313" key="3">
    <source>
        <dbReference type="EMBL" id="EPQ11170.1"/>
    </source>
</evidence>
<keyword evidence="4" id="KW-1185">Reference proteome</keyword>
<feature type="chain" id="PRO_5004543523" evidence="2">
    <location>
        <begin position="20"/>
        <end position="115"/>
    </location>
</feature>
<dbReference type="EMBL" id="KE163202">
    <property type="protein sequence ID" value="EPQ11170.1"/>
    <property type="molecule type" value="Genomic_DNA"/>
</dbReference>
<reference evidence="3 4" key="1">
    <citation type="journal article" date="2013" name="Nat. Commun.">
        <title>Genome analysis reveals insights into physiology and longevity of the Brandt's bat Myotis brandtii.</title>
        <authorList>
            <person name="Seim I."/>
            <person name="Fang X."/>
            <person name="Xiong Z."/>
            <person name="Lobanov A.V."/>
            <person name="Huang Z."/>
            <person name="Ma S."/>
            <person name="Feng Y."/>
            <person name="Turanov A.A."/>
            <person name="Zhu Y."/>
            <person name="Lenz T.L."/>
            <person name="Gerashchenko M.V."/>
            <person name="Fan D."/>
            <person name="Hee Yim S."/>
            <person name="Yao X."/>
            <person name="Jordan D."/>
            <person name="Xiong Y."/>
            <person name="Ma Y."/>
            <person name="Lyapunov A.N."/>
            <person name="Chen G."/>
            <person name="Kulakova O.I."/>
            <person name="Sun Y."/>
            <person name="Lee S.G."/>
            <person name="Bronson R.T."/>
            <person name="Moskalev A.A."/>
            <person name="Sunyaev S.R."/>
            <person name="Zhang G."/>
            <person name="Krogh A."/>
            <person name="Wang J."/>
            <person name="Gladyshev V.N."/>
        </authorList>
    </citation>
    <scope>NUCLEOTIDE SEQUENCE [LARGE SCALE GENOMIC DNA]</scope>
</reference>
<keyword evidence="2" id="KW-0732">Signal</keyword>
<name>S7N4Z5_MYOBR</name>
<gene>
    <name evidence="3" type="ORF">D623_10018167</name>
</gene>
<evidence type="ECO:0000256" key="2">
    <source>
        <dbReference type="SAM" id="SignalP"/>
    </source>
</evidence>
<accession>S7N4Z5</accession>